<reference evidence="2" key="2">
    <citation type="submission" date="2023-06" db="EMBL/GenBank/DDBJ databases">
        <authorList>
            <consortium name="Lawrence Berkeley National Laboratory"/>
            <person name="Haridas S."/>
            <person name="Hensen N."/>
            <person name="Bonometti L."/>
            <person name="Westerberg I."/>
            <person name="Brannstrom I.O."/>
            <person name="Guillou S."/>
            <person name="Cros-Aarteil S."/>
            <person name="Calhoun S."/>
            <person name="Kuo A."/>
            <person name="Mondo S."/>
            <person name="Pangilinan J."/>
            <person name="Riley R."/>
            <person name="Labutti K."/>
            <person name="Andreopoulos B."/>
            <person name="Lipzen A."/>
            <person name="Chen C."/>
            <person name="Yanf M."/>
            <person name="Daum C."/>
            <person name="Ng V."/>
            <person name="Clum A."/>
            <person name="Steindorff A."/>
            <person name="Ohm R."/>
            <person name="Martin F."/>
            <person name="Silar P."/>
            <person name="Natvig D."/>
            <person name="Lalanne C."/>
            <person name="Gautier V."/>
            <person name="Ament-Velasquez S.L."/>
            <person name="Kruys A."/>
            <person name="Hutchinson M.I."/>
            <person name="Powell A.J."/>
            <person name="Barry K."/>
            <person name="Miller A.N."/>
            <person name="Grigoriev I.V."/>
            <person name="Debuchy R."/>
            <person name="Gladieux P."/>
            <person name="Thoren M.H."/>
            <person name="Johannesson H."/>
        </authorList>
    </citation>
    <scope>NUCLEOTIDE SEQUENCE</scope>
    <source>
        <strain evidence="2">CBS 314.62</strain>
    </source>
</reference>
<organism evidence="2 3">
    <name type="scientific">Podospora appendiculata</name>
    <dbReference type="NCBI Taxonomy" id="314037"/>
    <lineage>
        <taxon>Eukaryota</taxon>
        <taxon>Fungi</taxon>
        <taxon>Dikarya</taxon>
        <taxon>Ascomycota</taxon>
        <taxon>Pezizomycotina</taxon>
        <taxon>Sordariomycetes</taxon>
        <taxon>Sordariomycetidae</taxon>
        <taxon>Sordariales</taxon>
        <taxon>Podosporaceae</taxon>
        <taxon>Podospora</taxon>
    </lineage>
</organism>
<evidence type="ECO:0000313" key="2">
    <source>
        <dbReference type="EMBL" id="KAK3685370.1"/>
    </source>
</evidence>
<evidence type="ECO:0000313" key="3">
    <source>
        <dbReference type="Proteomes" id="UP001270362"/>
    </source>
</evidence>
<accession>A0AAE1CAC5</accession>
<keyword evidence="3" id="KW-1185">Reference proteome</keyword>
<feature type="region of interest" description="Disordered" evidence="1">
    <location>
        <begin position="118"/>
        <end position="180"/>
    </location>
</feature>
<evidence type="ECO:0000256" key="1">
    <source>
        <dbReference type="SAM" id="MobiDB-lite"/>
    </source>
</evidence>
<proteinExistence type="predicted"/>
<dbReference type="AlphaFoldDB" id="A0AAE1CAC5"/>
<sequence>MCHGLPTTYVCGHASTIWHYCPSAKFDLQTGYKQICKKTTTAKSQQSNEKCPNTYCNYGSNWTCCQCGGMNAGTGWCTYMLPAAQQGYHYDSVTQEETFVDHCNHTACGACIITGQSSSTATGDHQGRRDKRKSSRRGQQEDNAVYVDSGDEEVHDMSSRSRKGESSSKSSRKEKKGRKH</sequence>
<reference evidence="2" key="1">
    <citation type="journal article" date="2023" name="Mol. Phylogenet. Evol.">
        <title>Genome-scale phylogeny and comparative genomics of the fungal order Sordariales.</title>
        <authorList>
            <person name="Hensen N."/>
            <person name="Bonometti L."/>
            <person name="Westerberg I."/>
            <person name="Brannstrom I.O."/>
            <person name="Guillou S."/>
            <person name="Cros-Aarteil S."/>
            <person name="Calhoun S."/>
            <person name="Haridas S."/>
            <person name="Kuo A."/>
            <person name="Mondo S."/>
            <person name="Pangilinan J."/>
            <person name="Riley R."/>
            <person name="LaButti K."/>
            <person name="Andreopoulos B."/>
            <person name="Lipzen A."/>
            <person name="Chen C."/>
            <person name="Yan M."/>
            <person name="Daum C."/>
            <person name="Ng V."/>
            <person name="Clum A."/>
            <person name="Steindorff A."/>
            <person name="Ohm R.A."/>
            <person name="Martin F."/>
            <person name="Silar P."/>
            <person name="Natvig D.O."/>
            <person name="Lalanne C."/>
            <person name="Gautier V."/>
            <person name="Ament-Velasquez S.L."/>
            <person name="Kruys A."/>
            <person name="Hutchinson M.I."/>
            <person name="Powell A.J."/>
            <person name="Barry K."/>
            <person name="Miller A.N."/>
            <person name="Grigoriev I.V."/>
            <person name="Debuchy R."/>
            <person name="Gladieux P."/>
            <person name="Hiltunen Thoren M."/>
            <person name="Johannesson H."/>
        </authorList>
    </citation>
    <scope>NUCLEOTIDE SEQUENCE</scope>
    <source>
        <strain evidence="2">CBS 314.62</strain>
    </source>
</reference>
<dbReference type="Proteomes" id="UP001270362">
    <property type="component" value="Unassembled WGS sequence"/>
</dbReference>
<dbReference type="EMBL" id="JAULSO010000003">
    <property type="protein sequence ID" value="KAK3685370.1"/>
    <property type="molecule type" value="Genomic_DNA"/>
</dbReference>
<feature type="compositionally biased region" description="Basic residues" evidence="1">
    <location>
        <begin position="170"/>
        <end position="180"/>
    </location>
</feature>
<name>A0AAE1CAC5_9PEZI</name>
<gene>
    <name evidence="2" type="ORF">B0T22DRAFT_465520</name>
</gene>
<protein>
    <submittedName>
        <fullName evidence="2">Uncharacterized protein</fullName>
    </submittedName>
</protein>
<feature type="compositionally biased region" description="Basic and acidic residues" evidence="1">
    <location>
        <begin position="155"/>
        <end position="166"/>
    </location>
</feature>
<comment type="caution">
    <text evidence="2">The sequence shown here is derived from an EMBL/GenBank/DDBJ whole genome shotgun (WGS) entry which is preliminary data.</text>
</comment>